<dbReference type="SUPFAM" id="SSF88713">
    <property type="entry name" value="Glycoside hydrolase/deacetylase"/>
    <property type="match status" value="1"/>
</dbReference>
<keyword evidence="2" id="KW-0732">Signal</keyword>
<sequence length="327" mass="38643">MKSNSTSVVKDYGILSIMYHRFDENKYPSTNIKLDDFKSHINLIENSEFEFISHGQFEDSIKKNNLDKKILLTIDDGFYSFYKNAWPILKEKKIPFIIFINTETVGSNGYMSWSQIKEISQFNFVHIGNHSHSHAYLVDKNDEEIKKDLQTSIKIFKEKLNHETNFFAYPFGEYKNSYKKIVQNLGFQYAFGQHSGVMDKTKDKFELPRFPINEKYGEIKRFESLLKTIPFPYQKIIPEEKYLDTNNNPPDVKIIFFKDGPDFKNITCYSNEENKWRKSKLEFLDNNELKILLEGKFTTERGRINCSLRENTGEWRWLGVQFVVGNL</sequence>
<dbReference type="Pfam" id="PF01522">
    <property type="entry name" value="Polysacc_deac_1"/>
    <property type="match status" value="1"/>
</dbReference>
<dbReference type="GO" id="GO:0005576">
    <property type="term" value="C:extracellular region"/>
    <property type="evidence" value="ECO:0007669"/>
    <property type="project" value="UniProtKB-SubCell"/>
</dbReference>
<evidence type="ECO:0000313" key="4">
    <source>
        <dbReference type="EMBL" id="SUZ48091.1"/>
    </source>
</evidence>
<dbReference type="Gene3D" id="3.20.20.370">
    <property type="entry name" value="Glycoside hydrolase/deacetylase"/>
    <property type="match status" value="1"/>
</dbReference>
<evidence type="ECO:0000256" key="2">
    <source>
        <dbReference type="ARBA" id="ARBA00022729"/>
    </source>
</evidence>
<reference evidence="4" key="1">
    <citation type="submission" date="2018-05" db="EMBL/GenBank/DDBJ databases">
        <authorList>
            <person name="Lanie J.A."/>
            <person name="Ng W.-L."/>
            <person name="Kazmierczak K.M."/>
            <person name="Andrzejewski T.M."/>
            <person name="Davidsen T.M."/>
            <person name="Wayne K.J."/>
            <person name="Tettelin H."/>
            <person name="Glass J.I."/>
            <person name="Rusch D."/>
            <person name="Podicherti R."/>
            <person name="Tsui H.-C.T."/>
            <person name="Winkler M.E."/>
        </authorList>
    </citation>
    <scope>NUCLEOTIDE SEQUENCE</scope>
</reference>
<evidence type="ECO:0000259" key="3">
    <source>
        <dbReference type="PROSITE" id="PS51677"/>
    </source>
</evidence>
<dbReference type="GO" id="GO:0005975">
    <property type="term" value="P:carbohydrate metabolic process"/>
    <property type="evidence" value="ECO:0007669"/>
    <property type="project" value="InterPro"/>
</dbReference>
<dbReference type="InterPro" id="IPR011330">
    <property type="entry name" value="Glyco_hydro/deAcase_b/a-brl"/>
</dbReference>
<dbReference type="PANTHER" id="PTHR34216:SF3">
    <property type="entry name" value="POLY-BETA-1,6-N-ACETYL-D-GLUCOSAMINE N-DEACETYLASE"/>
    <property type="match status" value="1"/>
</dbReference>
<evidence type="ECO:0000256" key="1">
    <source>
        <dbReference type="ARBA" id="ARBA00004613"/>
    </source>
</evidence>
<dbReference type="PANTHER" id="PTHR34216">
    <property type="match status" value="1"/>
</dbReference>
<protein>
    <recommendedName>
        <fullName evidence="3">NodB homology domain-containing protein</fullName>
    </recommendedName>
</protein>
<dbReference type="GO" id="GO:0016810">
    <property type="term" value="F:hydrolase activity, acting on carbon-nitrogen (but not peptide) bonds"/>
    <property type="evidence" value="ECO:0007669"/>
    <property type="project" value="InterPro"/>
</dbReference>
<proteinExistence type="predicted"/>
<accession>A0A381N0J0</accession>
<dbReference type="PROSITE" id="PS51677">
    <property type="entry name" value="NODB"/>
    <property type="match status" value="1"/>
</dbReference>
<gene>
    <name evidence="4" type="ORF">METZ01_LOCUS945</name>
</gene>
<dbReference type="EMBL" id="UINC01000051">
    <property type="protein sequence ID" value="SUZ48091.1"/>
    <property type="molecule type" value="Genomic_DNA"/>
</dbReference>
<dbReference type="CDD" id="cd10973">
    <property type="entry name" value="CE4_DAC_u4_5s"/>
    <property type="match status" value="1"/>
</dbReference>
<dbReference type="InterPro" id="IPR002509">
    <property type="entry name" value="NODB_dom"/>
</dbReference>
<name>A0A381N0J0_9ZZZZ</name>
<dbReference type="InterPro" id="IPR051398">
    <property type="entry name" value="Polysacch_Deacetylase"/>
</dbReference>
<dbReference type="AlphaFoldDB" id="A0A381N0J0"/>
<organism evidence="4">
    <name type="scientific">marine metagenome</name>
    <dbReference type="NCBI Taxonomy" id="408172"/>
    <lineage>
        <taxon>unclassified sequences</taxon>
        <taxon>metagenomes</taxon>
        <taxon>ecological metagenomes</taxon>
    </lineage>
</organism>
<comment type="subcellular location">
    <subcellularLocation>
        <location evidence="1">Secreted</location>
    </subcellularLocation>
</comment>
<feature type="domain" description="NodB homology" evidence="3">
    <location>
        <begin position="68"/>
        <end position="327"/>
    </location>
</feature>